<name>A0A7W3T1L9_9ACTN</name>
<reference evidence="3" key="1">
    <citation type="submission" date="2019-10" db="EMBL/GenBank/DDBJ databases">
        <title>Streptomyces sp. nov., a novel actinobacterium isolated from alkaline environment.</title>
        <authorList>
            <person name="Golinska P."/>
        </authorList>
    </citation>
    <scope>NUCLEOTIDE SEQUENCE [LARGE SCALE GENOMIC DNA]</scope>
    <source>
        <strain evidence="3">DSM 42108</strain>
    </source>
</reference>
<evidence type="ECO:0000313" key="3">
    <source>
        <dbReference type="Proteomes" id="UP000530234"/>
    </source>
</evidence>
<keyword evidence="3" id="KW-1185">Reference proteome</keyword>
<protein>
    <submittedName>
        <fullName evidence="2">Uncharacterized protein</fullName>
    </submittedName>
</protein>
<sequence>MTVHNSAVSTPQTAPERSGGDGTPSAPGLAVALPIVVLTTTAEARIGGLLRMLPAALAAWRALKRHRARRQGRPPR</sequence>
<evidence type="ECO:0000313" key="2">
    <source>
        <dbReference type="EMBL" id="MBB0229240.1"/>
    </source>
</evidence>
<gene>
    <name evidence="2" type="ORF">FOE67_06875</name>
</gene>
<dbReference type="Proteomes" id="UP000530234">
    <property type="component" value="Unassembled WGS sequence"/>
</dbReference>
<comment type="caution">
    <text evidence="2">The sequence shown here is derived from an EMBL/GenBank/DDBJ whole genome shotgun (WGS) entry which is preliminary data.</text>
</comment>
<dbReference type="AlphaFoldDB" id="A0A7W3T1L9"/>
<dbReference type="RefSeq" id="WP_182661539.1">
    <property type="nucleotide sequence ID" value="NZ_VKHS01000100.1"/>
</dbReference>
<dbReference type="EMBL" id="VKHS01000100">
    <property type="protein sequence ID" value="MBB0229240.1"/>
    <property type="molecule type" value="Genomic_DNA"/>
</dbReference>
<proteinExistence type="predicted"/>
<organism evidence="2 3">
    <name type="scientific">Streptomyces calidiresistens</name>
    <dbReference type="NCBI Taxonomy" id="1485586"/>
    <lineage>
        <taxon>Bacteria</taxon>
        <taxon>Bacillati</taxon>
        <taxon>Actinomycetota</taxon>
        <taxon>Actinomycetes</taxon>
        <taxon>Kitasatosporales</taxon>
        <taxon>Streptomycetaceae</taxon>
        <taxon>Streptomyces</taxon>
    </lineage>
</organism>
<accession>A0A7W3T1L9</accession>
<feature type="compositionally biased region" description="Polar residues" evidence="1">
    <location>
        <begin position="1"/>
        <end position="15"/>
    </location>
</feature>
<evidence type="ECO:0000256" key="1">
    <source>
        <dbReference type="SAM" id="MobiDB-lite"/>
    </source>
</evidence>
<feature type="region of interest" description="Disordered" evidence="1">
    <location>
        <begin position="1"/>
        <end position="26"/>
    </location>
</feature>